<feature type="non-terminal residue" evidence="2">
    <location>
        <position position="170"/>
    </location>
</feature>
<dbReference type="AlphaFoldDB" id="A0AAQ3P4X5"/>
<accession>A0AAQ3P4X5</accession>
<organism evidence="2 3">
    <name type="scientific">Vigna mungo</name>
    <name type="common">Black gram</name>
    <name type="synonym">Phaseolus mungo</name>
    <dbReference type="NCBI Taxonomy" id="3915"/>
    <lineage>
        <taxon>Eukaryota</taxon>
        <taxon>Viridiplantae</taxon>
        <taxon>Streptophyta</taxon>
        <taxon>Embryophyta</taxon>
        <taxon>Tracheophyta</taxon>
        <taxon>Spermatophyta</taxon>
        <taxon>Magnoliopsida</taxon>
        <taxon>eudicotyledons</taxon>
        <taxon>Gunneridae</taxon>
        <taxon>Pentapetalae</taxon>
        <taxon>rosids</taxon>
        <taxon>fabids</taxon>
        <taxon>Fabales</taxon>
        <taxon>Fabaceae</taxon>
        <taxon>Papilionoideae</taxon>
        <taxon>50 kb inversion clade</taxon>
        <taxon>NPAAA clade</taxon>
        <taxon>indigoferoid/millettioid clade</taxon>
        <taxon>Phaseoleae</taxon>
        <taxon>Vigna</taxon>
    </lineage>
</organism>
<name>A0AAQ3P4X5_VIGMU</name>
<keyword evidence="3" id="KW-1185">Reference proteome</keyword>
<evidence type="ECO:0000313" key="2">
    <source>
        <dbReference type="EMBL" id="WVZ20742.1"/>
    </source>
</evidence>
<dbReference type="EMBL" id="CP144699">
    <property type="protein sequence ID" value="WVZ20742.1"/>
    <property type="molecule type" value="Genomic_DNA"/>
</dbReference>
<evidence type="ECO:0000256" key="1">
    <source>
        <dbReference type="SAM" id="MobiDB-lite"/>
    </source>
</evidence>
<protein>
    <submittedName>
        <fullName evidence="2">Uncharacterized protein</fullName>
    </submittedName>
</protein>
<reference evidence="2 3" key="1">
    <citation type="journal article" date="2023" name="Life. Sci Alliance">
        <title>Evolutionary insights into 3D genome organization and epigenetic landscape of Vigna mungo.</title>
        <authorList>
            <person name="Junaid A."/>
            <person name="Singh B."/>
            <person name="Bhatia S."/>
        </authorList>
    </citation>
    <scope>NUCLEOTIDE SEQUENCE [LARGE SCALE GENOMIC DNA]</scope>
    <source>
        <strain evidence="2">Urdbean</strain>
    </source>
</reference>
<proteinExistence type="predicted"/>
<dbReference type="Proteomes" id="UP001374535">
    <property type="component" value="Chromosome 2"/>
</dbReference>
<gene>
    <name evidence="2" type="ORF">V8G54_008064</name>
</gene>
<evidence type="ECO:0000313" key="3">
    <source>
        <dbReference type="Proteomes" id="UP001374535"/>
    </source>
</evidence>
<sequence>LGEGILISLWVEDSRIHSQVKGVDVCIDEAVWKIVAGFHIAGIKSHLGMLEPRDFTLFRVGGLEKDEGLCAFVIAWVLLPRGGNQAQLTIEDDEHVPVMEEVEPIGVDKSNYCFKPQSEFEKFVVEQFKKQDVKLNCALKINAFGGTSKDDSDNEEDKIDEDFIEISDSE</sequence>
<feature type="region of interest" description="Disordered" evidence="1">
    <location>
        <begin position="145"/>
        <end position="170"/>
    </location>
</feature>
<feature type="compositionally biased region" description="Acidic residues" evidence="1">
    <location>
        <begin position="152"/>
        <end position="170"/>
    </location>
</feature>